<evidence type="ECO:0000313" key="2">
    <source>
        <dbReference type="EMBL" id="VDK88591.1"/>
    </source>
</evidence>
<dbReference type="Proteomes" id="UP000281553">
    <property type="component" value="Unassembled WGS sequence"/>
</dbReference>
<reference evidence="2 3" key="1">
    <citation type="submission" date="2018-11" db="EMBL/GenBank/DDBJ databases">
        <authorList>
            <consortium name="Pathogen Informatics"/>
        </authorList>
    </citation>
    <scope>NUCLEOTIDE SEQUENCE [LARGE SCALE GENOMIC DNA]</scope>
</reference>
<accession>A0A3P6VDN9</accession>
<feature type="compositionally biased region" description="Polar residues" evidence="1">
    <location>
        <begin position="234"/>
        <end position="247"/>
    </location>
</feature>
<gene>
    <name evidence="2" type="ORF">DILT_LOCUS4239</name>
</gene>
<feature type="compositionally biased region" description="Polar residues" evidence="1">
    <location>
        <begin position="192"/>
        <end position="211"/>
    </location>
</feature>
<name>A0A3P6VDN9_DIBLA</name>
<feature type="region of interest" description="Disordered" evidence="1">
    <location>
        <begin position="136"/>
        <end position="160"/>
    </location>
</feature>
<keyword evidence="3" id="KW-1185">Reference proteome</keyword>
<feature type="region of interest" description="Disordered" evidence="1">
    <location>
        <begin position="233"/>
        <end position="425"/>
    </location>
</feature>
<proteinExistence type="predicted"/>
<feature type="region of interest" description="Disordered" evidence="1">
    <location>
        <begin position="192"/>
        <end position="219"/>
    </location>
</feature>
<organism evidence="2 3">
    <name type="scientific">Dibothriocephalus latus</name>
    <name type="common">Fish tapeworm</name>
    <name type="synonym">Diphyllobothrium latum</name>
    <dbReference type="NCBI Taxonomy" id="60516"/>
    <lineage>
        <taxon>Eukaryota</taxon>
        <taxon>Metazoa</taxon>
        <taxon>Spiralia</taxon>
        <taxon>Lophotrochozoa</taxon>
        <taxon>Platyhelminthes</taxon>
        <taxon>Cestoda</taxon>
        <taxon>Eucestoda</taxon>
        <taxon>Diphyllobothriidea</taxon>
        <taxon>Diphyllobothriidae</taxon>
        <taxon>Dibothriocephalus</taxon>
    </lineage>
</organism>
<sequence length="425" mass="47904">MPKNPEDKKFKFETEVNVIATGQVGKGTTFTAQEIEKLSQSKKKDKRPKPTASKVYGNRIVFKDKVAGGEKQRKKKKLAFSNFKLLSRSANDGRIVFVHYEKDQRGYYIVMGLKDSAAAEKFVKAVQMGNGNVKILEDEDESPKEDAPSVNMSTTSKRDQDTNEWINKSFSEMSVSQSRNSPQRVEEFHSYNPTKRTHTPTTPAVSRTPRQCSPDRRYSPSLFQIYGVPAKETYISTGDDNESQASFDGNDGGSERMRYPSPRVPPAGYQRFTPGPNVEYHRKGPATYSSDRDEWLEDAINAERRSRRGKSSLVTPPTDAQRRMLVSPTYSNRARSASRQSSRSRRSSRPKQIPLSEDERDSESSGSSDEDEEEFSLSSSSVTINDGDFEPAEEAEDDMDMNNHSSMRMREGSRAPSAATYSRRL</sequence>
<evidence type="ECO:0000313" key="3">
    <source>
        <dbReference type="Proteomes" id="UP000281553"/>
    </source>
</evidence>
<dbReference type="AlphaFoldDB" id="A0A3P6VDN9"/>
<dbReference type="OrthoDB" id="6252402at2759"/>
<feature type="compositionally biased region" description="Acidic residues" evidence="1">
    <location>
        <begin position="387"/>
        <end position="400"/>
    </location>
</feature>
<evidence type="ECO:0000256" key="1">
    <source>
        <dbReference type="SAM" id="MobiDB-lite"/>
    </source>
</evidence>
<dbReference type="EMBL" id="UYRU01045099">
    <property type="protein sequence ID" value="VDK88591.1"/>
    <property type="molecule type" value="Genomic_DNA"/>
</dbReference>
<protein>
    <recommendedName>
        <fullName evidence="4">DUF5734 domain-containing protein</fullName>
    </recommendedName>
</protein>
<evidence type="ECO:0008006" key="4">
    <source>
        <dbReference type="Google" id="ProtNLM"/>
    </source>
</evidence>